<accession>A0A162R5G2</accession>
<sequence>MSLVSIKPLRPDRSTGPKWTNLVPKRKNTPGTKSGGGAKKYKHSAETDKIRAENDKIEVPKKKG</sequence>
<dbReference type="AlphaFoldDB" id="A0A162R5G2"/>
<feature type="compositionally biased region" description="Basic and acidic residues" evidence="1">
    <location>
        <begin position="43"/>
        <end position="64"/>
    </location>
</feature>
<evidence type="ECO:0000313" key="2">
    <source>
        <dbReference type="EMBL" id="KZS20251.1"/>
    </source>
</evidence>
<comment type="caution">
    <text evidence="2">The sequence shown here is derived from an EMBL/GenBank/DDBJ whole genome shotgun (WGS) entry which is preliminary data.</text>
</comment>
<gene>
    <name evidence="2" type="ORF">APZ42_013117</name>
</gene>
<organism evidence="2 3">
    <name type="scientific">Daphnia magna</name>
    <dbReference type="NCBI Taxonomy" id="35525"/>
    <lineage>
        <taxon>Eukaryota</taxon>
        <taxon>Metazoa</taxon>
        <taxon>Ecdysozoa</taxon>
        <taxon>Arthropoda</taxon>
        <taxon>Crustacea</taxon>
        <taxon>Branchiopoda</taxon>
        <taxon>Diplostraca</taxon>
        <taxon>Cladocera</taxon>
        <taxon>Anomopoda</taxon>
        <taxon>Daphniidae</taxon>
        <taxon>Daphnia</taxon>
    </lineage>
</organism>
<evidence type="ECO:0000313" key="3">
    <source>
        <dbReference type="Proteomes" id="UP000076858"/>
    </source>
</evidence>
<dbReference type="EMBL" id="LRGB01000239">
    <property type="protein sequence ID" value="KZS20251.1"/>
    <property type="molecule type" value="Genomic_DNA"/>
</dbReference>
<proteinExistence type="predicted"/>
<protein>
    <submittedName>
        <fullName evidence="2">Uncharacterized protein</fullName>
    </submittedName>
</protein>
<reference evidence="2 3" key="1">
    <citation type="submission" date="2016-03" db="EMBL/GenBank/DDBJ databases">
        <title>EvidentialGene: Evidence-directed Construction of Genes on Genomes.</title>
        <authorList>
            <person name="Gilbert D.G."/>
            <person name="Choi J.-H."/>
            <person name="Mockaitis K."/>
            <person name="Colbourne J."/>
            <person name="Pfrender M."/>
        </authorList>
    </citation>
    <scope>NUCLEOTIDE SEQUENCE [LARGE SCALE GENOMIC DNA]</scope>
    <source>
        <strain evidence="2 3">Xinb3</strain>
        <tissue evidence="2">Complete organism</tissue>
    </source>
</reference>
<name>A0A162R5G2_9CRUS</name>
<feature type="region of interest" description="Disordered" evidence="1">
    <location>
        <begin position="1"/>
        <end position="64"/>
    </location>
</feature>
<evidence type="ECO:0000256" key="1">
    <source>
        <dbReference type="SAM" id="MobiDB-lite"/>
    </source>
</evidence>
<keyword evidence="3" id="KW-1185">Reference proteome</keyword>
<dbReference type="Proteomes" id="UP000076858">
    <property type="component" value="Unassembled WGS sequence"/>
</dbReference>